<dbReference type="PANTHER" id="PTHR47406:SF2">
    <property type="entry name" value="ALPHA GLUCURONIDASE N-TERMINAL DOMAIN-CONTAINING PROTEIN"/>
    <property type="match status" value="1"/>
</dbReference>
<dbReference type="InterPro" id="IPR032287">
    <property type="entry name" value="DUF4838"/>
</dbReference>
<dbReference type="Proteomes" id="UP000824135">
    <property type="component" value="Unassembled WGS sequence"/>
</dbReference>
<dbReference type="PROSITE" id="PS51257">
    <property type="entry name" value="PROKAR_LIPOPROTEIN"/>
    <property type="match status" value="1"/>
</dbReference>
<accession>A0A9D1ZBV6</accession>
<name>A0A9D1ZBV6_9FIRM</name>
<dbReference type="GO" id="GO:0005975">
    <property type="term" value="P:carbohydrate metabolic process"/>
    <property type="evidence" value="ECO:0007669"/>
    <property type="project" value="UniProtKB-ARBA"/>
</dbReference>
<comment type="caution">
    <text evidence="3">The sequence shown here is derived from an EMBL/GenBank/DDBJ whole genome shotgun (WGS) entry which is preliminary data.</text>
</comment>
<proteinExistence type="predicted"/>
<dbReference type="GO" id="GO:0016787">
    <property type="term" value="F:hydrolase activity"/>
    <property type="evidence" value="ECO:0007669"/>
    <property type="project" value="UniProtKB-KW"/>
</dbReference>
<feature type="signal peptide" evidence="2">
    <location>
        <begin position="1"/>
        <end position="23"/>
    </location>
</feature>
<keyword evidence="2" id="KW-0732">Signal</keyword>
<dbReference type="InterPro" id="IPR029018">
    <property type="entry name" value="Hex-like_dom2"/>
</dbReference>
<dbReference type="SUPFAM" id="SSF55545">
    <property type="entry name" value="beta-N-acetylhexosaminidase-like domain"/>
    <property type="match status" value="1"/>
</dbReference>
<evidence type="ECO:0000256" key="2">
    <source>
        <dbReference type="SAM" id="SignalP"/>
    </source>
</evidence>
<protein>
    <submittedName>
        <fullName evidence="3">DUF4838 domain-containing protein</fullName>
    </submittedName>
</protein>
<evidence type="ECO:0000313" key="4">
    <source>
        <dbReference type="Proteomes" id="UP000824135"/>
    </source>
</evidence>
<reference evidence="3" key="1">
    <citation type="journal article" date="2021" name="PeerJ">
        <title>Extensive microbial diversity within the chicken gut microbiome revealed by metagenomics and culture.</title>
        <authorList>
            <person name="Gilroy R."/>
            <person name="Ravi A."/>
            <person name="Getino M."/>
            <person name="Pursley I."/>
            <person name="Horton D.L."/>
            <person name="Alikhan N.F."/>
            <person name="Baker D."/>
            <person name="Gharbi K."/>
            <person name="Hall N."/>
            <person name="Watson M."/>
            <person name="Adriaenssens E.M."/>
            <person name="Foster-Nyarko E."/>
            <person name="Jarju S."/>
            <person name="Secka A."/>
            <person name="Antonio M."/>
            <person name="Oren A."/>
            <person name="Chaudhuri R.R."/>
            <person name="La Ragione R."/>
            <person name="Hildebrand F."/>
            <person name="Pallen M.J."/>
        </authorList>
    </citation>
    <scope>NUCLEOTIDE SEQUENCE</scope>
    <source>
        <strain evidence="3">CHK199-9574</strain>
    </source>
</reference>
<keyword evidence="1" id="KW-0378">Hydrolase</keyword>
<feature type="chain" id="PRO_5039722296" evidence="2">
    <location>
        <begin position="24"/>
        <end position="651"/>
    </location>
</feature>
<dbReference type="Gene3D" id="3.30.379.10">
    <property type="entry name" value="Chitobiase/beta-hexosaminidase domain 2-like"/>
    <property type="match status" value="1"/>
</dbReference>
<dbReference type="EMBL" id="DXCO01000037">
    <property type="protein sequence ID" value="HIY78533.1"/>
    <property type="molecule type" value="Genomic_DNA"/>
</dbReference>
<evidence type="ECO:0000256" key="1">
    <source>
        <dbReference type="ARBA" id="ARBA00022801"/>
    </source>
</evidence>
<sequence length="651" mass="74392">MKKIVQKIVLFLLAATMVFGAAACTKGEGGNSYVSDAPEQTIDPDFNEYQYQGTHIYNFTSTGKNIIENGATDYKIVYPAESGDYIDTAVNELILNLAAATKVQMTAVPDTGLVFTSDSKYISLGNTTLAADAGVFVDSEKLTEAGFEIRTVGDSVFIIGGSELGTLNAIYEFLFRTIDFRVYYNDATHYEEKDSVELYDFAIMDVPDYTYRMRDYGVYDTDARFARRMRINRENDIWIPVGKNYWHNVFDYVDPEVYGDSHSKWYSADKMQLCFNAHGDEKEYEAMYEKILEKAIECVDAYPHLSNITFTQRDGAYWCDCDTCQAELAKYGTGAPAIIRTCNRLAEDLNKHVQGTGRTIKVSMFAYGNSRNAPAVKNADGTFSPIDDSCVCGENVYVFCAPQSIDYRYSIYDSKNSAARDNVNAWATLTEQMYIWTYSTNFNNYLMPFNSFDSIQGNYQFLKSIGANYIFNQSQFNQSAATGFSTLKMFLNSRLAWNVNLDYEELLEEFFTYFYYDAAKPMREMFDMFRMNLQYIQSVYNTEGSTNTDILKSEYWPKAFIDQLLAKADEAYAAIAYLEREDPDMYEIIYDRICLETLCFRYIDLSLYSGLKTSQDELAEKKQFRADAERVGITLFNELNSISNLWSSWGV</sequence>
<dbReference type="PANTHER" id="PTHR47406">
    <property type="entry name" value="COAGULATION FACTOR 5/8 TYPE, C-TERMINAL"/>
    <property type="match status" value="1"/>
</dbReference>
<dbReference type="Pfam" id="PF16126">
    <property type="entry name" value="DUF4838"/>
    <property type="match status" value="1"/>
</dbReference>
<reference evidence="3" key="2">
    <citation type="submission" date="2021-04" db="EMBL/GenBank/DDBJ databases">
        <authorList>
            <person name="Gilroy R."/>
        </authorList>
    </citation>
    <scope>NUCLEOTIDE SEQUENCE</scope>
    <source>
        <strain evidence="3">CHK199-9574</strain>
    </source>
</reference>
<organism evidence="3 4">
    <name type="scientific">Candidatus Borkfalkia excrementavium</name>
    <dbReference type="NCBI Taxonomy" id="2838505"/>
    <lineage>
        <taxon>Bacteria</taxon>
        <taxon>Bacillati</taxon>
        <taxon>Bacillota</taxon>
        <taxon>Clostridia</taxon>
        <taxon>Christensenellales</taxon>
        <taxon>Christensenellaceae</taxon>
        <taxon>Candidatus Borkfalkia</taxon>
    </lineage>
</organism>
<evidence type="ECO:0000313" key="3">
    <source>
        <dbReference type="EMBL" id="HIY78533.1"/>
    </source>
</evidence>
<dbReference type="AlphaFoldDB" id="A0A9D1ZBV6"/>
<gene>
    <name evidence="3" type="ORF">H9728_05765</name>
</gene>